<accession>A0A219YBU2</accession>
<evidence type="ECO:0000313" key="2">
    <source>
        <dbReference type="EMBL" id="APU01420.1"/>
    </source>
</evidence>
<proteinExistence type="predicted"/>
<dbReference type="PANTHER" id="PTHR32114:SF2">
    <property type="entry name" value="ABC TRANSPORTER ABCH.3"/>
    <property type="match status" value="1"/>
</dbReference>
<evidence type="ECO:0000256" key="1">
    <source>
        <dbReference type="SAM" id="Coils"/>
    </source>
</evidence>
<dbReference type="Gene3D" id="1.10.287.510">
    <property type="entry name" value="Helix hairpin bin"/>
    <property type="match status" value="1"/>
</dbReference>
<feature type="coiled-coil region" evidence="1">
    <location>
        <begin position="401"/>
        <end position="428"/>
    </location>
</feature>
<sequence length="776" mass="87805">MNITFNYIEYKNIMSVGSNPIRVQLDLTEKTLVTGTNGAGKSTMIEALSFLLYGKSYRKLKKEQLINQINKKNLLVSGEVTIGNKLVHIERGMKPNVFKVTIDGEPIPEAASATEYQRILEEDILNVSHESFKQLIVLGTAGYTPFMELKPEQRRTMVEDLLQLSVLGQMNKLNNVELKRVSTAMDLVDVEIGGLDNERKSILNSIEEQKKSNDDVIEHQSNQIRSLVSRVKLSKENIEKLNTELDGLVDIDSTVIDEVIKAIETNYSVDSISLKGSIESDNKALDLVNEKYDNLIQIAKNEVVDESIFVKEIEELKSGLISEEETKSRINKIQGKVFDVEKPSDTRIKEDKSLSDLVSEIQGEIFRIQYEITEKKKALANFDNGVCPTCGTDVSDGHDHVDEIRKDLAEAEKKLSVAEQKNVDATKARDDHKIAVEQSIIDFDSKMMLWSDGEKKFNQAISGDVLKEQREISEHNSSISNKISEIKVRLETISGETSRKVSALETAKSSEVIDLKTRISENQAKLDRIDLDKEREINAAKSDHNRLVEDLKLRRAAITHSIKSEEKSISENSEMAKQIKSVVDSLKEKTFTSARLDEVVSIITTKQEERENLFNDKFSCGIMKDMLKDDAIKGEIVKRYIPIFNSKINEYLSITGADYVFSLNESFEESIKSRGRDEFTYMSFSQGEKARINIALLFTWRYIASMVSGTNISMLILDEIFDGGMDSDGVYAVNRLLNEIGGNTFIISHRVENRDDSFTSHIKMTKKGRFTEMERE</sequence>
<protein>
    <submittedName>
        <fullName evidence="2">Recombination-related endonuclease</fullName>
    </submittedName>
</protein>
<dbReference type="Gene3D" id="3.40.50.300">
    <property type="entry name" value="P-loop containing nucleotide triphosphate hydrolases"/>
    <property type="match status" value="2"/>
</dbReference>
<dbReference type="PANTHER" id="PTHR32114">
    <property type="entry name" value="ABC TRANSPORTER ABCH.3"/>
    <property type="match status" value="1"/>
</dbReference>
<dbReference type="SUPFAM" id="SSF75712">
    <property type="entry name" value="Rad50 coiled-coil Zn hook"/>
    <property type="match status" value="1"/>
</dbReference>
<evidence type="ECO:0000313" key="3">
    <source>
        <dbReference type="Proteomes" id="UP000225215"/>
    </source>
</evidence>
<dbReference type="GO" id="GO:0004519">
    <property type="term" value="F:endonuclease activity"/>
    <property type="evidence" value="ECO:0007669"/>
    <property type="project" value="UniProtKB-KW"/>
</dbReference>
<dbReference type="Pfam" id="PF13555">
    <property type="entry name" value="AAA_29"/>
    <property type="match status" value="1"/>
</dbReference>
<keyword evidence="2" id="KW-0255">Endonuclease</keyword>
<dbReference type="InterPro" id="IPR027417">
    <property type="entry name" value="P-loop_NTPase"/>
</dbReference>
<dbReference type="SUPFAM" id="SSF52540">
    <property type="entry name" value="P-loop containing nucleoside triphosphate hydrolases"/>
    <property type="match status" value="1"/>
</dbReference>
<dbReference type="Proteomes" id="UP000225215">
    <property type="component" value="Segment"/>
</dbReference>
<organism evidence="2 3">
    <name type="scientific">Aeromonas phage 65.2</name>
    <dbReference type="NCBI Taxonomy" id="1932896"/>
    <lineage>
        <taxon>Viruses</taxon>
        <taxon>Duplodnaviria</taxon>
        <taxon>Heunggongvirae</taxon>
        <taxon>Uroviricota</taxon>
        <taxon>Caudoviricetes</taxon>
        <taxon>Pantevenvirales</taxon>
        <taxon>Straboviridae</taxon>
        <taxon>Emmerichvirinae</taxon>
        <taxon>Ishigurovirus</taxon>
        <taxon>Ishigurovirus osborne</taxon>
    </lineage>
</organism>
<keyword evidence="2" id="KW-0378">Hydrolase</keyword>
<name>A0A219YBU2_9CAUD</name>
<keyword evidence="1" id="KW-0175">Coiled coil</keyword>
<dbReference type="EMBL" id="KY290955">
    <property type="protein sequence ID" value="APU01420.1"/>
    <property type="molecule type" value="Genomic_DNA"/>
</dbReference>
<keyword evidence="2" id="KW-0540">Nuclease</keyword>
<reference evidence="2 3" key="1">
    <citation type="journal article" date="2017" name="Sci. Rep.">
        <title>Characterization and diversity of phages infecting Aeromonas salmonicida subsp. salmonicida.</title>
        <authorList>
            <person name="Vincent A.T."/>
            <person name="Paquet V.E."/>
            <person name="Bernatchez A."/>
            <person name="Tremblay D.M."/>
            <person name="Moineau S."/>
            <person name="Charette S.J."/>
        </authorList>
    </citation>
    <scope>NUCLEOTIDE SEQUENCE [LARGE SCALE GENOMIC DNA]</scope>
</reference>